<dbReference type="AlphaFoldDB" id="A0A5C2SCQ6"/>
<protein>
    <submittedName>
        <fullName evidence="1">Uncharacterized protein</fullName>
    </submittedName>
</protein>
<keyword evidence="2" id="KW-1185">Reference proteome</keyword>
<organism evidence="1 2">
    <name type="scientific">Lentinus tigrinus ALCF2SS1-6</name>
    <dbReference type="NCBI Taxonomy" id="1328759"/>
    <lineage>
        <taxon>Eukaryota</taxon>
        <taxon>Fungi</taxon>
        <taxon>Dikarya</taxon>
        <taxon>Basidiomycota</taxon>
        <taxon>Agaricomycotina</taxon>
        <taxon>Agaricomycetes</taxon>
        <taxon>Polyporales</taxon>
        <taxon>Polyporaceae</taxon>
        <taxon>Lentinus</taxon>
    </lineage>
</organism>
<dbReference type="Proteomes" id="UP000313359">
    <property type="component" value="Unassembled WGS sequence"/>
</dbReference>
<dbReference type="EMBL" id="ML122271">
    <property type="protein sequence ID" value="RPD59126.1"/>
    <property type="molecule type" value="Genomic_DNA"/>
</dbReference>
<gene>
    <name evidence="1" type="ORF">L227DRAFT_163610</name>
</gene>
<sequence length="155" mass="17023">MSMSVCLSITDSIVPLGASATFVATGIKSLLSPIGQYSKALYRQFNGPRTTYACIDDARMTICGLYVRHTPWCIGRPGGQAHSRKLRKPERSSAILKHRTVSAREARDNTMGVQGVILYCANMSLVCQKMLGSTWALFPHPARGVILQHVMPWSV</sequence>
<name>A0A5C2SCQ6_9APHY</name>
<evidence type="ECO:0000313" key="2">
    <source>
        <dbReference type="Proteomes" id="UP000313359"/>
    </source>
</evidence>
<reference evidence="1" key="1">
    <citation type="journal article" date="2018" name="Genome Biol. Evol.">
        <title>Genomics and development of Lentinus tigrinus, a white-rot wood-decaying mushroom with dimorphic fruiting bodies.</title>
        <authorList>
            <person name="Wu B."/>
            <person name="Xu Z."/>
            <person name="Knudson A."/>
            <person name="Carlson A."/>
            <person name="Chen N."/>
            <person name="Kovaka S."/>
            <person name="LaButti K."/>
            <person name="Lipzen A."/>
            <person name="Pennachio C."/>
            <person name="Riley R."/>
            <person name="Schakwitz W."/>
            <person name="Umezawa K."/>
            <person name="Ohm R.A."/>
            <person name="Grigoriev I.V."/>
            <person name="Nagy L.G."/>
            <person name="Gibbons J."/>
            <person name="Hibbett D."/>
        </authorList>
    </citation>
    <scope>NUCLEOTIDE SEQUENCE [LARGE SCALE GENOMIC DNA]</scope>
    <source>
        <strain evidence="1">ALCF2SS1-6</strain>
    </source>
</reference>
<evidence type="ECO:0000313" key="1">
    <source>
        <dbReference type="EMBL" id="RPD59126.1"/>
    </source>
</evidence>
<accession>A0A5C2SCQ6</accession>
<proteinExistence type="predicted"/>